<protein>
    <recommendedName>
        <fullName evidence="4">Trafficking protein particle complex subunit 12</fullName>
    </recommendedName>
</protein>
<dbReference type="PANTHER" id="PTHR21581:SF6">
    <property type="entry name" value="TRAFFICKING PROTEIN PARTICLE COMPLEX SUBUNIT 12"/>
    <property type="match status" value="1"/>
</dbReference>
<dbReference type="PANTHER" id="PTHR21581">
    <property type="entry name" value="D-ALANYL-D-ALANINE CARBOXYPEPTIDASE"/>
    <property type="match status" value="1"/>
</dbReference>
<gene>
    <name evidence="2" type="ORF">PG991_006754</name>
</gene>
<evidence type="ECO:0000313" key="3">
    <source>
        <dbReference type="Proteomes" id="UP001396898"/>
    </source>
</evidence>
<feature type="region of interest" description="Disordered" evidence="1">
    <location>
        <begin position="91"/>
        <end position="120"/>
    </location>
</feature>
<sequence>MDQQQQQRASSKGHARTSSGARSERVDLPFPLQSQTLPFRRVACRNYHRLVYCVTDMFGWLAARPRSATKGPLDADEAPPLKSPIVSQVSRALSPQVGRGSRTSSPFARSPIRSRSSTPLGTAPLGVRDFSHLLRPEIFHQLSPLSIPPPFRNTAKQPTPETPISELLAHGHFRAAAIASVQALTSSPVSATIAAAHPPVEPTDYARVFSLLYIRLACLCLIDSVPLAAQEAKALEDLNQVYYLDPMTGAHLMPWELRLLAIRLQTLGFGDPRRAIMSYYDMAREAHLQIAKAAKAHEHTELELWKRRLAELGVKVGGALIEMEDLAGAAAHMATLRDQTQDGKLATAKALLWLHLGDVDAACRCVRDGKGGEVGEEVVLALVDMANGHFEDGLKKWTELKAALEEKGIQDEMVGVNLAVCLLYLGRMQEGRRILEDLVDEGQSSRTLLFNLSTMYELCTDRAKALKARLADRVANLEPSSHGWEKTNADFKL</sequence>
<evidence type="ECO:0000256" key="1">
    <source>
        <dbReference type="SAM" id="MobiDB-lite"/>
    </source>
</evidence>
<reference evidence="2 3" key="1">
    <citation type="submission" date="2023-01" db="EMBL/GenBank/DDBJ databases">
        <title>Analysis of 21 Apiospora genomes using comparative genomics revels a genus with tremendous synthesis potential of carbohydrate active enzymes and secondary metabolites.</title>
        <authorList>
            <person name="Sorensen T."/>
        </authorList>
    </citation>
    <scope>NUCLEOTIDE SEQUENCE [LARGE SCALE GENOMIC DNA]</scope>
    <source>
        <strain evidence="2 3">CBS 20057</strain>
    </source>
</reference>
<proteinExistence type="predicted"/>
<dbReference type="EMBL" id="JAQQWI010000009">
    <property type="protein sequence ID" value="KAK8022873.1"/>
    <property type="molecule type" value="Genomic_DNA"/>
</dbReference>
<name>A0ABR1RYD7_9PEZI</name>
<accession>A0ABR1RYD7</accession>
<organism evidence="2 3">
    <name type="scientific">Apiospora marii</name>
    <dbReference type="NCBI Taxonomy" id="335849"/>
    <lineage>
        <taxon>Eukaryota</taxon>
        <taxon>Fungi</taxon>
        <taxon>Dikarya</taxon>
        <taxon>Ascomycota</taxon>
        <taxon>Pezizomycotina</taxon>
        <taxon>Sordariomycetes</taxon>
        <taxon>Xylariomycetidae</taxon>
        <taxon>Amphisphaeriales</taxon>
        <taxon>Apiosporaceae</taxon>
        <taxon>Apiospora</taxon>
    </lineage>
</organism>
<feature type="compositionally biased region" description="Polar residues" evidence="1">
    <location>
        <begin position="1"/>
        <end position="21"/>
    </location>
</feature>
<keyword evidence="3" id="KW-1185">Reference proteome</keyword>
<feature type="region of interest" description="Disordered" evidence="1">
    <location>
        <begin position="1"/>
        <end position="27"/>
    </location>
</feature>
<evidence type="ECO:0008006" key="4">
    <source>
        <dbReference type="Google" id="ProtNLM"/>
    </source>
</evidence>
<comment type="caution">
    <text evidence="2">The sequence shown here is derived from an EMBL/GenBank/DDBJ whole genome shotgun (WGS) entry which is preliminary data.</text>
</comment>
<feature type="compositionally biased region" description="Polar residues" evidence="1">
    <location>
        <begin position="101"/>
        <end position="120"/>
    </location>
</feature>
<evidence type="ECO:0000313" key="2">
    <source>
        <dbReference type="EMBL" id="KAK8022873.1"/>
    </source>
</evidence>
<dbReference type="Proteomes" id="UP001396898">
    <property type="component" value="Unassembled WGS sequence"/>
</dbReference>